<dbReference type="InterPro" id="IPR002539">
    <property type="entry name" value="MaoC-like_dom"/>
</dbReference>
<protein>
    <submittedName>
        <fullName evidence="2">MaoC/PaaZ C-terminal domain-containing protein</fullName>
    </submittedName>
</protein>
<proteinExistence type="predicted"/>
<keyword evidence="3" id="KW-1185">Reference proteome</keyword>
<dbReference type="PANTHER" id="PTHR43841">
    <property type="entry name" value="3-HYDROXYACYL-THIOESTER DEHYDRATASE HTDX-RELATED"/>
    <property type="match status" value="1"/>
</dbReference>
<dbReference type="RefSeq" id="WP_345315534.1">
    <property type="nucleotide sequence ID" value="NZ_BAABLF010000005.1"/>
</dbReference>
<dbReference type="InterPro" id="IPR029069">
    <property type="entry name" value="HotDog_dom_sf"/>
</dbReference>
<evidence type="ECO:0000313" key="2">
    <source>
        <dbReference type="EMBL" id="GAA5187642.1"/>
    </source>
</evidence>
<evidence type="ECO:0000313" key="3">
    <source>
        <dbReference type="Proteomes" id="UP001501600"/>
    </source>
</evidence>
<dbReference type="Gene3D" id="3.10.129.10">
    <property type="entry name" value="Hotdog Thioesterase"/>
    <property type="match status" value="1"/>
</dbReference>
<dbReference type="PRINTS" id="PR01483">
    <property type="entry name" value="FASYNTHASE"/>
</dbReference>
<reference evidence="3" key="1">
    <citation type="journal article" date="2019" name="Int. J. Syst. Evol. Microbiol.">
        <title>The Global Catalogue of Microorganisms (GCM) 10K type strain sequencing project: providing services to taxonomists for standard genome sequencing and annotation.</title>
        <authorList>
            <consortium name="The Broad Institute Genomics Platform"/>
            <consortium name="The Broad Institute Genome Sequencing Center for Infectious Disease"/>
            <person name="Wu L."/>
            <person name="Ma J."/>
        </authorList>
    </citation>
    <scope>NUCLEOTIDE SEQUENCE [LARGE SCALE GENOMIC DNA]</scope>
    <source>
        <strain evidence="3">JCM 18720</strain>
    </source>
</reference>
<organism evidence="2 3">
    <name type="scientific">Ferrimonas gelatinilytica</name>
    <dbReference type="NCBI Taxonomy" id="1255257"/>
    <lineage>
        <taxon>Bacteria</taxon>
        <taxon>Pseudomonadati</taxon>
        <taxon>Pseudomonadota</taxon>
        <taxon>Gammaproteobacteria</taxon>
        <taxon>Alteromonadales</taxon>
        <taxon>Ferrimonadaceae</taxon>
        <taxon>Ferrimonas</taxon>
    </lineage>
</organism>
<dbReference type="PANTHER" id="PTHR43841:SF3">
    <property type="entry name" value="(3R)-HYDROXYACYL-ACP DEHYDRATASE SUBUNIT HADB"/>
    <property type="match status" value="1"/>
</dbReference>
<accession>A0ABP9RUW6</accession>
<dbReference type="SUPFAM" id="SSF54637">
    <property type="entry name" value="Thioesterase/thiol ester dehydrase-isomerase"/>
    <property type="match status" value="1"/>
</dbReference>
<dbReference type="Proteomes" id="UP001501600">
    <property type="component" value="Unassembled WGS sequence"/>
</dbReference>
<comment type="caution">
    <text evidence="2">The sequence shown here is derived from an EMBL/GenBank/DDBJ whole genome shotgun (WGS) entry which is preliminary data.</text>
</comment>
<gene>
    <name evidence="2" type="ORF">GCM10025772_05710</name>
</gene>
<sequence>MQQSIRTDQIPSNLTLLWKGFTKRCDNAELPDAQIEVANFRLDPAKLKRYNAFCGFESGALPLSFPFVATQPLQLMLLTDPDVPVKPLGMIHMGVRFVQSAPMDTDSDYRFVLNVGTQQRTDAGLEFELVGRFFGAQDQEVAAYYSRCLLRMPPPENSRRRRPARTPRVTRDWQALASLTLDTASARGYAKISGDYNPIHLHRFTAKPFGFDAPIAHGMYMVAKVLSTVKTPLKAAEFDFKRPALLPISATVEGEGEALRLVNEGGKPLLEGQVSPLEA</sequence>
<evidence type="ECO:0000259" key="1">
    <source>
        <dbReference type="Pfam" id="PF01575"/>
    </source>
</evidence>
<dbReference type="EMBL" id="BAABLF010000005">
    <property type="protein sequence ID" value="GAA5187642.1"/>
    <property type="molecule type" value="Genomic_DNA"/>
</dbReference>
<name>A0ABP9RUW6_9GAMM</name>
<feature type="domain" description="MaoC-like" evidence="1">
    <location>
        <begin position="175"/>
        <end position="231"/>
    </location>
</feature>
<dbReference type="Pfam" id="PF01575">
    <property type="entry name" value="MaoC_dehydratas"/>
    <property type="match status" value="1"/>
</dbReference>
<dbReference type="InterPro" id="IPR003965">
    <property type="entry name" value="Fatty_acid_synthase"/>
</dbReference>